<evidence type="ECO:0000313" key="9">
    <source>
        <dbReference type="Proteomes" id="UP000094342"/>
    </source>
</evidence>
<comment type="function">
    <text evidence="6">Has immunoglobulin-binding and hemagglutination properties, and can bind to mannose. Essential for virulence. May be involved in LPS biosynthesis or polysaccharide transport.</text>
</comment>
<keyword evidence="7" id="KW-0732">Signal</keyword>
<protein>
    <recommendedName>
        <fullName evidence="3">Lectin-like protein BA14k</fullName>
    </recommendedName>
</protein>
<gene>
    <name evidence="8" type="ORF">A8M32_05225</name>
</gene>
<sequence length="160" mass="18290">MKRLAIFALSLATALSGVPPAMAFPIVPTAKTQAADVQSVQFSYERGENNANDRCRNPGSCRRWYRDRGHRYDRDRRHRYSYRDRYRHRHHHRGSNFGAVIGGLAAGALIGGVLAQPRYYGGGGSAHTRWCYARYRSYRAYDNTFQPYNGPRRACISPYL</sequence>
<dbReference type="OrthoDB" id="8117189at2"/>
<evidence type="ECO:0000256" key="5">
    <source>
        <dbReference type="ARBA" id="ARBA00022734"/>
    </source>
</evidence>
<feature type="signal peptide" evidence="7">
    <location>
        <begin position="1"/>
        <end position="23"/>
    </location>
</feature>
<dbReference type="GO" id="GO:0030246">
    <property type="term" value="F:carbohydrate binding"/>
    <property type="evidence" value="ECO:0007669"/>
    <property type="project" value="UniProtKB-KW"/>
</dbReference>
<keyword evidence="5" id="KW-0430">Lectin</keyword>
<dbReference type="InterPro" id="IPR012413">
    <property type="entry name" value="BA14K"/>
</dbReference>
<evidence type="ECO:0000256" key="1">
    <source>
        <dbReference type="ARBA" id="ARBA00004167"/>
    </source>
</evidence>
<comment type="subcellular location">
    <subcellularLocation>
        <location evidence="1">Membrane</location>
        <topology evidence="1">Single-pass membrane protein</topology>
    </subcellularLocation>
</comment>
<dbReference type="GO" id="GO:0016020">
    <property type="term" value="C:membrane"/>
    <property type="evidence" value="ECO:0007669"/>
    <property type="project" value="UniProtKB-SubCell"/>
</dbReference>
<keyword evidence="4" id="KW-0472">Membrane</keyword>
<dbReference type="STRING" id="1752398.A8M32_05225"/>
<evidence type="ECO:0000256" key="7">
    <source>
        <dbReference type="SAM" id="SignalP"/>
    </source>
</evidence>
<keyword evidence="4" id="KW-1003">Cell membrane</keyword>
<evidence type="ECO:0000256" key="6">
    <source>
        <dbReference type="ARBA" id="ARBA00025321"/>
    </source>
</evidence>
<dbReference type="AlphaFoldDB" id="A0A1E3VFV5"/>
<evidence type="ECO:0000313" key="8">
    <source>
        <dbReference type="EMBL" id="ODR92435.1"/>
    </source>
</evidence>
<keyword evidence="9" id="KW-1185">Reference proteome</keyword>
<evidence type="ECO:0000256" key="3">
    <source>
        <dbReference type="ARBA" id="ARBA00020552"/>
    </source>
</evidence>
<evidence type="ECO:0000256" key="2">
    <source>
        <dbReference type="ARBA" id="ARBA00010270"/>
    </source>
</evidence>
<comment type="similarity">
    <text evidence="2">Belongs to the BA14k family.</text>
</comment>
<feature type="chain" id="PRO_5009138203" description="Lectin-like protein BA14k" evidence="7">
    <location>
        <begin position="24"/>
        <end position="160"/>
    </location>
</feature>
<dbReference type="EMBL" id="LYBW01000044">
    <property type="protein sequence ID" value="ODR92435.1"/>
    <property type="molecule type" value="Genomic_DNA"/>
</dbReference>
<organism evidence="8 9">
    <name type="scientific">Sinorhizobium alkalisoli</name>
    <dbReference type="NCBI Taxonomy" id="1752398"/>
    <lineage>
        <taxon>Bacteria</taxon>
        <taxon>Pseudomonadati</taxon>
        <taxon>Pseudomonadota</taxon>
        <taxon>Alphaproteobacteria</taxon>
        <taxon>Hyphomicrobiales</taxon>
        <taxon>Rhizobiaceae</taxon>
        <taxon>Sinorhizobium/Ensifer group</taxon>
        <taxon>Sinorhizobium</taxon>
    </lineage>
</organism>
<dbReference type="RefSeq" id="WP_069457352.1">
    <property type="nucleotide sequence ID" value="NZ_LYBW01000044.1"/>
</dbReference>
<dbReference type="Pfam" id="PF07886">
    <property type="entry name" value="BA14K"/>
    <property type="match status" value="1"/>
</dbReference>
<evidence type="ECO:0000256" key="4">
    <source>
        <dbReference type="ARBA" id="ARBA00022475"/>
    </source>
</evidence>
<accession>A0A1E3VFV5</accession>
<proteinExistence type="inferred from homology"/>
<reference evidence="9" key="1">
    <citation type="submission" date="2016-05" db="EMBL/GenBank/DDBJ databases">
        <authorList>
            <person name="Li Y."/>
        </authorList>
    </citation>
    <scope>NUCLEOTIDE SEQUENCE [LARGE SCALE GENOMIC DNA]</scope>
    <source>
        <strain evidence="9">YIC4027</strain>
    </source>
</reference>
<comment type="caution">
    <text evidence="8">The sequence shown here is derived from an EMBL/GenBank/DDBJ whole genome shotgun (WGS) entry which is preliminary data.</text>
</comment>
<dbReference type="Proteomes" id="UP000094342">
    <property type="component" value="Unassembled WGS sequence"/>
</dbReference>
<name>A0A1E3VFV5_9HYPH</name>